<dbReference type="InterPro" id="IPR052753">
    <property type="entry name" value="Rbr2/Nigerythrin"/>
</dbReference>
<dbReference type="Gene3D" id="2.20.28.10">
    <property type="match status" value="2"/>
</dbReference>
<dbReference type="PROSITE" id="PS50903">
    <property type="entry name" value="RUBREDOXIN_LIKE"/>
    <property type="match status" value="2"/>
</dbReference>
<dbReference type="RefSeq" id="WP_338602786.1">
    <property type="nucleotide sequence ID" value="NZ_AP028679.1"/>
</dbReference>
<dbReference type="Gene3D" id="1.20.1260.10">
    <property type="match status" value="1"/>
</dbReference>
<dbReference type="InterPro" id="IPR003251">
    <property type="entry name" value="Rr_diiron-bd_dom"/>
</dbReference>
<dbReference type="InterPro" id="IPR012347">
    <property type="entry name" value="Ferritin-like"/>
</dbReference>
<dbReference type="KEGG" id="dmp:FAK_37170"/>
<dbReference type="InterPro" id="IPR009040">
    <property type="entry name" value="Ferritin-like_diiron"/>
</dbReference>
<keyword evidence="6" id="KW-1185">Reference proteome</keyword>
<dbReference type="SUPFAM" id="SSF57802">
    <property type="entry name" value="Rubredoxin-like"/>
    <property type="match status" value="2"/>
</dbReference>
<protein>
    <submittedName>
        <fullName evidence="5">Rubrerythrin</fullName>
    </submittedName>
</protein>
<accession>A0AAU9EHP6</accession>
<evidence type="ECO:0000259" key="4">
    <source>
        <dbReference type="PROSITE" id="PS50905"/>
    </source>
</evidence>
<dbReference type="PROSITE" id="PS50905">
    <property type="entry name" value="FERRITIN_LIKE"/>
    <property type="match status" value="1"/>
</dbReference>
<feature type="domain" description="Ferritin-like diiron" evidence="4">
    <location>
        <begin position="36"/>
        <end position="167"/>
    </location>
</feature>
<dbReference type="EMBL" id="AP028679">
    <property type="protein sequence ID" value="BEQ16651.1"/>
    <property type="molecule type" value="Genomic_DNA"/>
</dbReference>
<dbReference type="GO" id="GO:0016491">
    <property type="term" value="F:oxidoreductase activity"/>
    <property type="evidence" value="ECO:0007669"/>
    <property type="project" value="InterPro"/>
</dbReference>
<dbReference type="InterPro" id="IPR009078">
    <property type="entry name" value="Ferritin-like_SF"/>
</dbReference>
<dbReference type="InterPro" id="IPR024934">
    <property type="entry name" value="Rubredoxin-like_dom"/>
</dbReference>
<dbReference type="PANTHER" id="PTHR33746:SF4">
    <property type="entry name" value="RUBRERYTHRIN"/>
    <property type="match status" value="1"/>
</dbReference>
<gene>
    <name evidence="5" type="ORF">FAK_37170</name>
</gene>
<sequence>MKRWRCTVCGYVHEGKRPPAKCPQCGADENRFVLLEPLVPELETLVRAAFAGEAKAAARNQAFARQAAKEGLPQVAALFQAVAEAEAVHAKEMLNYMEGEVGDTEANLQAAFEHELAAKAEHYPPILAAAVKAKRPDLEWALVRARDVEARHAELYKRALSALAGGREVTYYVCEVCGYVFEDHTPETCPVCRSGKDSFKRIG</sequence>
<evidence type="ECO:0000259" key="3">
    <source>
        <dbReference type="PROSITE" id="PS50903"/>
    </source>
</evidence>
<reference evidence="6" key="1">
    <citation type="journal article" date="2023" name="Arch. Microbiol.">
        <title>Desulfoferula mesophilus gen. nov. sp. nov., a mesophilic sulfate-reducing bacterium isolated from a brackish lake sediment.</title>
        <authorList>
            <person name="Watanabe T."/>
            <person name="Yabe T."/>
            <person name="Tsuji J.M."/>
            <person name="Fukui M."/>
        </authorList>
    </citation>
    <scope>NUCLEOTIDE SEQUENCE [LARGE SCALE GENOMIC DNA]</scope>
    <source>
        <strain evidence="6">12FAK</strain>
    </source>
</reference>
<organism evidence="5 6">
    <name type="scientific">Desulfoferula mesophila</name>
    <dbReference type="NCBI Taxonomy" id="3058419"/>
    <lineage>
        <taxon>Bacteria</taxon>
        <taxon>Pseudomonadati</taxon>
        <taxon>Thermodesulfobacteriota</taxon>
        <taxon>Desulfarculia</taxon>
        <taxon>Desulfarculales</taxon>
        <taxon>Desulfarculaceae</taxon>
        <taxon>Desulfoferula</taxon>
    </lineage>
</organism>
<dbReference type="Proteomes" id="UP001366166">
    <property type="component" value="Chromosome"/>
</dbReference>
<dbReference type="InterPro" id="IPR048574">
    <property type="entry name" value="RUBY_RBDX"/>
</dbReference>
<name>A0AAU9EHP6_9BACT</name>
<feature type="domain" description="Rubredoxin-like" evidence="3">
    <location>
        <begin position="169"/>
        <end position="202"/>
    </location>
</feature>
<evidence type="ECO:0000256" key="2">
    <source>
        <dbReference type="ARBA" id="ARBA00022982"/>
    </source>
</evidence>
<dbReference type="PANTHER" id="PTHR33746">
    <property type="entry name" value="RUBRERYTHRIN"/>
    <property type="match status" value="1"/>
</dbReference>
<evidence type="ECO:0000313" key="5">
    <source>
        <dbReference type="EMBL" id="BEQ16651.1"/>
    </source>
</evidence>
<dbReference type="Pfam" id="PF02915">
    <property type="entry name" value="Rubrerythrin"/>
    <property type="match status" value="1"/>
</dbReference>
<proteinExistence type="predicted"/>
<evidence type="ECO:0000256" key="1">
    <source>
        <dbReference type="ARBA" id="ARBA00022448"/>
    </source>
</evidence>
<dbReference type="SUPFAM" id="SSF47240">
    <property type="entry name" value="Ferritin-like"/>
    <property type="match status" value="1"/>
</dbReference>
<dbReference type="Pfam" id="PF21349">
    <property type="entry name" value="RUBY_RBDX"/>
    <property type="match status" value="2"/>
</dbReference>
<evidence type="ECO:0000313" key="6">
    <source>
        <dbReference type="Proteomes" id="UP001366166"/>
    </source>
</evidence>
<keyword evidence="2" id="KW-0249">Electron transport</keyword>
<dbReference type="GO" id="GO:0005506">
    <property type="term" value="F:iron ion binding"/>
    <property type="evidence" value="ECO:0007669"/>
    <property type="project" value="InterPro"/>
</dbReference>
<keyword evidence="1" id="KW-0813">Transport</keyword>
<feature type="domain" description="Rubredoxin-like" evidence="3">
    <location>
        <begin position="1"/>
        <end position="35"/>
    </location>
</feature>
<dbReference type="AlphaFoldDB" id="A0AAU9EHP6"/>